<keyword evidence="2" id="KW-1185">Reference proteome</keyword>
<feature type="non-terminal residue" evidence="1">
    <location>
        <position position="1"/>
    </location>
</feature>
<comment type="caution">
    <text evidence="1">The sequence shown here is derived from an EMBL/GenBank/DDBJ whole genome shotgun (WGS) entry which is preliminary data.</text>
</comment>
<evidence type="ECO:0000313" key="2">
    <source>
        <dbReference type="Proteomes" id="UP000289340"/>
    </source>
</evidence>
<gene>
    <name evidence="1" type="ORF">D0Y65_041465</name>
</gene>
<name>A0A445GVZ2_GLYSO</name>
<protein>
    <submittedName>
        <fullName evidence="1">Uncharacterized protein</fullName>
    </submittedName>
</protein>
<evidence type="ECO:0000313" key="1">
    <source>
        <dbReference type="EMBL" id="RZB65416.1"/>
    </source>
</evidence>
<organism evidence="1 2">
    <name type="scientific">Glycine soja</name>
    <name type="common">Wild soybean</name>
    <dbReference type="NCBI Taxonomy" id="3848"/>
    <lineage>
        <taxon>Eukaryota</taxon>
        <taxon>Viridiplantae</taxon>
        <taxon>Streptophyta</taxon>
        <taxon>Embryophyta</taxon>
        <taxon>Tracheophyta</taxon>
        <taxon>Spermatophyta</taxon>
        <taxon>Magnoliopsida</taxon>
        <taxon>eudicotyledons</taxon>
        <taxon>Gunneridae</taxon>
        <taxon>Pentapetalae</taxon>
        <taxon>rosids</taxon>
        <taxon>fabids</taxon>
        <taxon>Fabales</taxon>
        <taxon>Fabaceae</taxon>
        <taxon>Papilionoideae</taxon>
        <taxon>50 kb inversion clade</taxon>
        <taxon>NPAAA clade</taxon>
        <taxon>indigoferoid/millettioid clade</taxon>
        <taxon>Phaseoleae</taxon>
        <taxon>Glycine</taxon>
        <taxon>Glycine subgen. Soja</taxon>
    </lineage>
</organism>
<accession>A0A445GVZ2</accession>
<proteinExistence type="predicted"/>
<reference evidence="1 2" key="1">
    <citation type="submission" date="2018-09" db="EMBL/GenBank/DDBJ databases">
        <title>A high-quality reference genome of wild soybean provides a powerful tool to mine soybean genomes.</title>
        <authorList>
            <person name="Xie M."/>
            <person name="Chung C.Y.L."/>
            <person name="Li M.-W."/>
            <person name="Wong F.-L."/>
            <person name="Chan T.-F."/>
            <person name="Lam H.-M."/>
        </authorList>
    </citation>
    <scope>NUCLEOTIDE SEQUENCE [LARGE SCALE GENOMIC DNA]</scope>
    <source>
        <strain evidence="2">cv. W05</strain>
        <tissue evidence="1">Hypocotyl of etiolated seedlings</tissue>
    </source>
</reference>
<dbReference type="AlphaFoldDB" id="A0A445GVZ2"/>
<dbReference type="Proteomes" id="UP000289340">
    <property type="component" value="Chromosome 15"/>
</dbReference>
<sequence>FYFPSYTSCYSRSPARFEKRNGTPKFEVRSEKRNRLKNFIFEAPFFAFLQRLGLHFSVWVHRSLTHSLTHSFTLNFIRILNFVIHSLFNFARVMFSLSVLCSCSSRDFQIRSECFGFSLFAGFTLTELKEKGALDAEEQIQKAHVTKISYTRLFQSDKPITKGQAAIALATGDVLEMLLKYSICRP</sequence>
<dbReference type="EMBL" id="QZWG01000015">
    <property type="protein sequence ID" value="RZB65416.1"/>
    <property type="molecule type" value="Genomic_DNA"/>
</dbReference>